<reference evidence="13 14" key="1">
    <citation type="submission" date="2019-02" db="EMBL/GenBank/DDBJ databases">
        <title>Genome sequencing of the rare red list fungi Dentipellis fragilis.</title>
        <authorList>
            <person name="Buettner E."/>
            <person name="Kellner H."/>
        </authorList>
    </citation>
    <scope>NUCLEOTIDE SEQUENCE [LARGE SCALE GENOMIC DNA]</scope>
    <source>
        <strain evidence="13 14">DSM 105465</strain>
    </source>
</reference>
<dbReference type="InterPro" id="IPR038071">
    <property type="entry name" value="UROD/MetE-like_sf"/>
</dbReference>
<protein>
    <recommendedName>
        <fullName evidence="3">Uroporphyrinogen decarboxylase</fullName>
    </recommendedName>
</protein>
<dbReference type="InterPro" id="IPR000257">
    <property type="entry name" value="Uroporphyrinogen_deCOase"/>
</dbReference>
<name>A0A4Y9Z694_9AGAM</name>
<comment type="function">
    <text evidence="8">Catalyzes the sequential decarboxylation of the four acetate side chains of uroporphyrinogen to form coproporphyrinogen and participates in the fifth step in the heme biosynthetic pathway. Isomer I or isomer III of uroporphyrinogen may serve as substrate, but only coproporphyrinogen III can ultimately be converted to heme. In vitro also decarboxylates pentacarboxylate porphyrinogen I.</text>
</comment>
<dbReference type="EMBL" id="SEOQ01000121">
    <property type="protein sequence ID" value="TFY70042.1"/>
    <property type="molecule type" value="Genomic_DNA"/>
</dbReference>
<evidence type="ECO:0000259" key="11">
    <source>
        <dbReference type="PROSITE" id="PS00906"/>
    </source>
</evidence>
<comment type="caution">
    <text evidence="13">The sequence shown here is derived from an EMBL/GenBank/DDBJ whole genome shotgun (WGS) entry which is preliminary data.</text>
</comment>
<evidence type="ECO:0000256" key="5">
    <source>
        <dbReference type="ARBA" id="ARBA00022793"/>
    </source>
</evidence>
<sequence length="221" mass="24749">MAATNFPPLKNDLLLRAARGEETERAPVWVMRQAGRYLPEFRKVREKHEFFEICRSPPLATEITLQPVQRYSGLLDAAIIFSDILVIPQAMGMEVLMSPGPFFPAPLNTPDDVQKLRPHVDVDRELGYVFRALTQTRHALRGEVPLIGFSGAPWTLFAYMVEGGGSKTFQKAKTWLFKYPEESKALLMRIADVCVDYLAGQVKAGAQVRLSPSPSSSLPHH</sequence>
<comment type="subunit">
    <text evidence="2">Homodimer.</text>
</comment>
<evidence type="ECO:0000256" key="3">
    <source>
        <dbReference type="ARBA" id="ARBA00014308"/>
    </source>
</evidence>
<gene>
    <name evidence="13" type="ORF">EVG20_g2899</name>
</gene>
<evidence type="ECO:0000259" key="12">
    <source>
        <dbReference type="PROSITE" id="PS00907"/>
    </source>
</evidence>
<keyword evidence="6" id="KW-0456">Lyase</keyword>
<evidence type="ECO:0000256" key="7">
    <source>
        <dbReference type="ARBA" id="ARBA00023244"/>
    </source>
</evidence>
<keyword evidence="5" id="KW-0210">Decarboxylase</keyword>
<dbReference type="Gene3D" id="3.20.20.210">
    <property type="match status" value="1"/>
</dbReference>
<dbReference type="FunFam" id="3.20.20.210:FF:000008">
    <property type="entry name" value="Uroporphyrinogen decarboxylase"/>
    <property type="match status" value="1"/>
</dbReference>
<comment type="subcellular location">
    <subcellularLocation>
        <location evidence="1">Cytoplasm</location>
        <location evidence="1">Cytosol</location>
    </subcellularLocation>
</comment>
<dbReference type="PANTHER" id="PTHR21091">
    <property type="entry name" value="METHYLTETRAHYDROFOLATE:HOMOCYSTEINE METHYLTRANSFERASE RELATED"/>
    <property type="match status" value="1"/>
</dbReference>
<dbReference type="GO" id="GO:0005829">
    <property type="term" value="C:cytosol"/>
    <property type="evidence" value="ECO:0007669"/>
    <property type="project" value="UniProtKB-SubCell"/>
</dbReference>
<dbReference type="Pfam" id="PF01208">
    <property type="entry name" value="URO-D"/>
    <property type="match status" value="1"/>
</dbReference>
<dbReference type="Proteomes" id="UP000298327">
    <property type="component" value="Unassembled WGS sequence"/>
</dbReference>
<evidence type="ECO:0000313" key="14">
    <source>
        <dbReference type="Proteomes" id="UP000298327"/>
    </source>
</evidence>
<dbReference type="OrthoDB" id="339900at2759"/>
<dbReference type="PROSITE" id="PS00906">
    <property type="entry name" value="UROD_1"/>
    <property type="match status" value="1"/>
</dbReference>
<evidence type="ECO:0000256" key="4">
    <source>
        <dbReference type="ARBA" id="ARBA00022490"/>
    </source>
</evidence>
<keyword evidence="7" id="KW-0627">Porphyrin biosynthesis</keyword>
<dbReference type="GO" id="GO:0004853">
    <property type="term" value="F:uroporphyrinogen decarboxylase activity"/>
    <property type="evidence" value="ECO:0007669"/>
    <property type="project" value="UniProtKB-EC"/>
</dbReference>
<evidence type="ECO:0000256" key="8">
    <source>
        <dbReference type="ARBA" id="ARBA00045708"/>
    </source>
</evidence>
<feature type="domain" description="Uroporphyrinogen decarboxylase (URO-D)" evidence="11">
    <location>
        <begin position="27"/>
        <end position="36"/>
    </location>
</feature>
<comment type="catalytic activity">
    <reaction evidence="9">
        <text>uroporphyrinogen I + 4 H(+) = coproporphyrinogen I + 4 CO2</text>
        <dbReference type="Rhea" id="RHEA:31239"/>
        <dbReference type="ChEBI" id="CHEBI:15378"/>
        <dbReference type="ChEBI" id="CHEBI:16526"/>
        <dbReference type="ChEBI" id="CHEBI:62626"/>
        <dbReference type="ChEBI" id="CHEBI:62631"/>
    </reaction>
    <physiologicalReaction direction="left-to-right" evidence="9">
        <dbReference type="Rhea" id="RHEA:31240"/>
    </physiologicalReaction>
</comment>
<evidence type="ECO:0000256" key="6">
    <source>
        <dbReference type="ARBA" id="ARBA00023239"/>
    </source>
</evidence>
<accession>A0A4Y9Z694</accession>
<evidence type="ECO:0000256" key="1">
    <source>
        <dbReference type="ARBA" id="ARBA00004514"/>
    </source>
</evidence>
<evidence type="ECO:0000256" key="9">
    <source>
        <dbReference type="ARBA" id="ARBA00047341"/>
    </source>
</evidence>
<dbReference type="PANTHER" id="PTHR21091:SF169">
    <property type="entry name" value="UROPORPHYRINOGEN DECARBOXYLASE"/>
    <property type="match status" value="1"/>
</dbReference>
<keyword evidence="14" id="KW-1185">Reference proteome</keyword>
<feature type="domain" description="Uroporphyrinogen decarboxylase (URO-D)" evidence="12">
    <location>
        <begin position="147"/>
        <end position="163"/>
    </location>
</feature>
<dbReference type="GO" id="GO:0006783">
    <property type="term" value="P:heme biosynthetic process"/>
    <property type="evidence" value="ECO:0007669"/>
    <property type="project" value="TreeGrafter"/>
</dbReference>
<evidence type="ECO:0000313" key="13">
    <source>
        <dbReference type="EMBL" id="TFY70042.1"/>
    </source>
</evidence>
<comment type="catalytic activity">
    <reaction evidence="10">
        <text>uroporphyrinogen III + 4 H(+) = coproporphyrinogen III + 4 CO2</text>
        <dbReference type="Rhea" id="RHEA:19865"/>
        <dbReference type="ChEBI" id="CHEBI:15378"/>
        <dbReference type="ChEBI" id="CHEBI:16526"/>
        <dbReference type="ChEBI" id="CHEBI:57308"/>
        <dbReference type="ChEBI" id="CHEBI:57309"/>
        <dbReference type="EC" id="4.1.1.37"/>
    </reaction>
    <physiologicalReaction direction="left-to-right" evidence="10">
        <dbReference type="Rhea" id="RHEA:19866"/>
    </physiologicalReaction>
</comment>
<evidence type="ECO:0000256" key="10">
    <source>
        <dbReference type="ARBA" id="ARBA00048411"/>
    </source>
</evidence>
<dbReference type="AlphaFoldDB" id="A0A4Y9Z694"/>
<organism evidence="13 14">
    <name type="scientific">Dentipellis fragilis</name>
    <dbReference type="NCBI Taxonomy" id="205917"/>
    <lineage>
        <taxon>Eukaryota</taxon>
        <taxon>Fungi</taxon>
        <taxon>Dikarya</taxon>
        <taxon>Basidiomycota</taxon>
        <taxon>Agaricomycotina</taxon>
        <taxon>Agaricomycetes</taxon>
        <taxon>Russulales</taxon>
        <taxon>Hericiaceae</taxon>
        <taxon>Dentipellis</taxon>
    </lineage>
</organism>
<dbReference type="PROSITE" id="PS00907">
    <property type="entry name" value="UROD_2"/>
    <property type="match status" value="1"/>
</dbReference>
<evidence type="ECO:0000256" key="2">
    <source>
        <dbReference type="ARBA" id="ARBA00011738"/>
    </source>
</evidence>
<keyword evidence="4" id="KW-0963">Cytoplasm</keyword>
<dbReference type="STRING" id="205917.A0A4Y9Z694"/>
<proteinExistence type="predicted"/>
<dbReference type="SUPFAM" id="SSF51726">
    <property type="entry name" value="UROD/MetE-like"/>
    <property type="match status" value="1"/>
</dbReference>